<protein>
    <submittedName>
        <fullName evidence="1">(northern house mosquito) hypothetical protein</fullName>
    </submittedName>
</protein>
<accession>A0A8D8NA61</accession>
<organism evidence="1">
    <name type="scientific">Culex pipiens</name>
    <name type="common">House mosquito</name>
    <dbReference type="NCBI Taxonomy" id="7175"/>
    <lineage>
        <taxon>Eukaryota</taxon>
        <taxon>Metazoa</taxon>
        <taxon>Ecdysozoa</taxon>
        <taxon>Arthropoda</taxon>
        <taxon>Hexapoda</taxon>
        <taxon>Insecta</taxon>
        <taxon>Pterygota</taxon>
        <taxon>Neoptera</taxon>
        <taxon>Endopterygota</taxon>
        <taxon>Diptera</taxon>
        <taxon>Nematocera</taxon>
        <taxon>Culicoidea</taxon>
        <taxon>Culicidae</taxon>
        <taxon>Culicinae</taxon>
        <taxon>Culicini</taxon>
        <taxon>Culex</taxon>
        <taxon>Culex</taxon>
    </lineage>
</organism>
<dbReference type="EMBL" id="HBUE01257780">
    <property type="protein sequence ID" value="CAG6557453.1"/>
    <property type="molecule type" value="Transcribed_RNA"/>
</dbReference>
<proteinExistence type="predicted"/>
<dbReference type="AlphaFoldDB" id="A0A8D8NA61"/>
<name>A0A8D8NA61_CULPI</name>
<sequence>MQVKLFFAEEQIPASGHLWNLLLIWSYKVASGARFRWCYADLPEDLPQVAQVLAIHYHRGAQILCPAGPVNRYGQVIFQRAQAGRAKIIQDDQVLLDPAAG</sequence>
<dbReference type="EMBL" id="HBUE01152776">
    <property type="protein sequence ID" value="CAG6506149.1"/>
    <property type="molecule type" value="Transcribed_RNA"/>
</dbReference>
<evidence type="ECO:0000313" key="1">
    <source>
        <dbReference type="EMBL" id="CAG6557453.1"/>
    </source>
</evidence>
<reference evidence="1" key="1">
    <citation type="submission" date="2021-05" db="EMBL/GenBank/DDBJ databases">
        <authorList>
            <person name="Alioto T."/>
            <person name="Alioto T."/>
            <person name="Gomez Garrido J."/>
        </authorList>
    </citation>
    <scope>NUCLEOTIDE SEQUENCE</scope>
</reference>